<dbReference type="AlphaFoldDB" id="A0A7H8QXV1"/>
<name>A0A7H8QXV1_TALRU</name>
<keyword evidence="3" id="KW-1185">Reference proteome</keyword>
<dbReference type="EMBL" id="CP055900">
    <property type="protein sequence ID" value="QKX58929.1"/>
    <property type="molecule type" value="Genomic_DNA"/>
</dbReference>
<organism evidence="2 3">
    <name type="scientific">Talaromyces rugulosus</name>
    <name type="common">Penicillium rugulosum</name>
    <dbReference type="NCBI Taxonomy" id="121627"/>
    <lineage>
        <taxon>Eukaryota</taxon>
        <taxon>Fungi</taxon>
        <taxon>Dikarya</taxon>
        <taxon>Ascomycota</taxon>
        <taxon>Pezizomycotina</taxon>
        <taxon>Eurotiomycetes</taxon>
        <taxon>Eurotiomycetidae</taxon>
        <taxon>Eurotiales</taxon>
        <taxon>Trichocomaceae</taxon>
        <taxon>Talaromyces</taxon>
        <taxon>Talaromyces sect. Islandici</taxon>
    </lineage>
</organism>
<accession>A0A7H8QXV1</accession>
<sequence length="538" mass="61282">MPRPLAKTVIIVLAALITYISTVSLLRAVKPSLFVWSEEDREDREWVATSTSWLDRKICHFFGLCGIAHVHFSFPSGGHGKALNQEPINSGDDQNWRLDWTVADGNLTDDAKFLEDIPEYVLEYAPLVHLFSGEEFWPGDIAEHLVYTTPQVNYTPVQGTWKHPSLHDLNELNRWEMGRNVFLTSNDDVEDRPAWLGGEVNIPRPVPNQPDPEEPIPDDGPVNDENDDRGKWYDAGDWTKGAGARIDSEDLEDSEHSFHAGELRKRYAGKPVRGGRSDAPAVLVLIDKGNDIVDAFWFYFYSYNLGNTVLNVRFGNHVGDWEHCMVRFYKGRPKALFLSAHTAGEAYSYEAIEKHGKRPIIYSATGTHAMYAAPGIHEYVLPWGLLHDQTDRGPLWDPLFNSHFYTYNYLTDTLQPSNLSPLAPTEWFYFNGHWGDKFYPLGDQRQYRFAGQYHYVNGPLGPRFKHLGRRKVCQGSFHKSCVIRNFIEEEKRANHWSGVGVGEEPEDEDLESIMGRRASALLLAQQRAAAAQLDRNDF</sequence>
<protein>
    <recommendedName>
        <fullName evidence="4">Vacuolar protein sorting-associated protein 62</fullName>
    </recommendedName>
</protein>
<feature type="compositionally biased region" description="Acidic residues" evidence="1">
    <location>
        <begin position="211"/>
        <end position="227"/>
    </location>
</feature>
<dbReference type="InterPro" id="IPR009291">
    <property type="entry name" value="Vps62"/>
</dbReference>
<reference evidence="3" key="1">
    <citation type="submission" date="2020-06" db="EMBL/GenBank/DDBJ databases">
        <title>A chromosome-scale genome assembly of Talaromyces rugulosus W13939.</title>
        <authorList>
            <person name="Wang B."/>
            <person name="Guo L."/>
            <person name="Ye K."/>
            <person name="Wang L."/>
        </authorList>
    </citation>
    <scope>NUCLEOTIDE SEQUENCE [LARGE SCALE GENOMIC DNA]</scope>
    <source>
        <strain evidence="3">W13939</strain>
    </source>
</reference>
<dbReference type="PANTHER" id="PTHR48172:SF2">
    <property type="entry name" value="VACUOLAR PROTEIN SORTING PROTEIN 62"/>
    <property type="match status" value="1"/>
</dbReference>
<dbReference type="PANTHER" id="PTHR48172">
    <property type="match status" value="1"/>
</dbReference>
<evidence type="ECO:0008006" key="4">
    <source>
        <dbReference type="Google" id="ProtNLM"/>
    </source>
</evidence>
<dbReference type="Pfam" id="PF06101">
    <property type="entry name" value="Vps62"/>
    <property type="match status" value="1"/>
</dbReference>
<evidence type="ECO:0000313" key="3">
    <source>
        <dbReference type="Proteomes" id="UP000509510"/>
    </source>
</evidence>
<dbReference type="RefSeq" id="XP_035345107.1">
    <property type="nucleotide sequence ID" value="XM_035489214.1"/>
</dbReference>
<dbReference type="GeneID" id="55993553"/>
<evidence type="ECO:0000256" key="1">
    <source>
        <dbReference type="SAM" id="MobiDB-lite"/>
    </source>
</evidence>
<dbReference type="KEGG" id="trg:TRUGW13939_06057"/>
<gene>
    <name evidence="2" type="ORF">TRUGW13939_06057</name>
</gene>
<evidence type="ECO:0000313" key="2">
    <source>
        <dbReference type="EMBL" id="QKX58929.1"/>
    </source>
</evidence>
<feature type="region of interest" description="Disordered" evidence="1">
    <location>
        <begin position="198"/>
        <end position="234"/>
    </location>
</feature>
<dbReference type="OrthoDB" id="188042at2759"/>
<dbReference type="Proteomes" id="UP000509510">
    <property type="component" value="Chromosome III"/>
</dbReference>
<proteinExistence type="predicted"/>